<sequence>MINNKYPTHKQKDLIAILGEQVLEQIKNISESLTDEYYEKVYGTSKFMDIKENKEVSSIIGSLNRLVMELSFIVNLINKVDKRIIISKEQYKQSEEQLKKDYSFVEQYLILPDIELVIKEMRKELHY</sequence>
<dbReference type="Proteomes" id="UP001623661">
    <property type="component" value="Unassembled WGS sequence"/>
</dbReference>
<accession>A0ABW8TYZ3</accession>
<dbReference type="EMBL" id="JBJHZY010000003">
    <property type="protein sequence ID" value="MFL0269252.1"/>
    <property type="molecule type" value="Genomic_DNA"/>
</dbReference>
<organism evidence="1 2">
    <name type="scientific">Candidatus Clostridium radicumherbarum</name>
    <dbReference type="NCBI Taxonomy" id="3381662"/>
    <lineage>
        <taxon>Bacteria</taxon>
        <taxon>Bacillati</taxon>
        <taxon>Bacillota</taxon>
        <taxon>Clostridia</taxon>
        <taxon>Eubacteriales</taxon>
        <taxon>Clostridiaceae</taxon>
        <taxon>Clostridium</taxon>
    </lineage>
</organism>
<proteinExistence type="predicted"/>
<comment type="caution">
    <text evidence="1">The sequence shown here is derived from an EMBL/GenBank/DDBJ whole genome shotgun (WGS) entry which is preliminary data.</text>
</comment>
<keyword evidence="2" id="KW-1185">Reference proteome</keyword>
<protein>
    <submittedName>
        <fullName evidence="1">Uncharacterized protein</fullName>
    </submittedName>
</protein>
<evidence type="ECO:0000313" key="1">
    <source>
        <dbReference type="EMBL" id="MFL0269252.1"/>
    </source>
</evidence>
<dbReference type="RefSeq" id="WP_406765881.1">
    <property type="nucleotide sequence ID" value="NZ_JBJHZY010000003.1"/>
</dbReference>
<evidence type="ECO:0000313" key="2">
    <source>
        <dbReference type="Proteomes" id="UP001623661"/>
    </source>
</evidence>
<gene>
    <name evidence="1" type="ORF">ACJDUH_14280</name>
</gene>
<reference evidence="1 2" key="1">
    <citation type="submission" date="2024-11" db="EMBL/GenBank/DDBJ databases">
        <authorList>
            <person name="Heng Y.C."/>
            <person name="Lim A.C.H."/>
            <person name="Lee J.K.Y."/>
            <person name="Kittelmann S."/>
        </authorList>
    </citation>
    <scope>NUCLEOTIDE SEQUENCE [LARGE SCALE GENOMIC DNA]</scope>
    <source>
        <strain evidence="1 2">WILCCON 0202</strain>
    </source>
</reference>
<name>A0ABW8TYZ3_9CLOT</name>